<proteinExistence type="predicted"/>
<reference evidence="3" key="1">
    <citation type="submission" date="2018-05" db="EMBL/GenBank/DDBJ databases">
        <authorList>
            <person name="Lanie J.A."/>
            <person name="Ng W.-L."/>
            <person name="Kazmierczak K.M."/>
            <person name="Andrzejewski T.M."/>
            <person name="Davidsen T.M."/>
            <person name="Wayne K.J."/>
            <person name="Tettelin H."/>
            <person name="Glass J.I."/>
            <person name="Rusch D."/>
            <person name="Podicherti R."/>
            <person name="Tsui H.-C.T."/>
            <person name="Winkler M.E."/>
        </authorList>
    </citation>
    <scope>NUCLEOTIDE SEQUENCE</scope>
</reference>
<evidence type="ECO:0000256" key="1">
    <source>
        <dbReference type="SAM" id="Phobius"/>
    </source>
</evidence>
<feature type="non-terminal residue" evidence="3">
    <location>
        <position position="1"/>
    </location>
</feature>
<accession>A0A383E5R7</accession>
<sequence>VDFYVYQDDQVQGPFKARQLHDLVVANEIDPELLCAPDGAREWKTINEALSPVLPEKEETVAEEDTISLNIARPALVAQALGFLSLLCLGMVVLHRQMGFYALAALAVPAVMCGAWALVQIRRQGPTTAGNGLALGGMIA</sequence>
<dbReference type="InterPro" id="IPR025640">
    <property type="entry name" value="GYF_2"/>
</dbReference>
<evidence type="ECO:0000313" key="3">
    <source>
        <dbReference type="EMBL" id="SVE51418.1"/>
    </source>
</evidence>
<feature type="transmembrane region" description="Helical" evidence="1">
    <location>
        <begin position="75"/>
        <end position="94"/>
    </location>
</feature>
<feature type="transmembrane region" description="Helical" evidence="1">
    <location>
        <begin position="100"/>
        <end position="119"/>
    </location>
</feature>
<keyword evidence="1" id="KW-1133">Transmembrane helix</keyword>
<dbReference type="EMBL" id="UINC01222574">
    <property type="protein sequence ID" value="SVE51418.1"/>
    <property type="molecule type" value="Genomic_DNA"/>
</dbReference>
<keyword evidence="1" id="KW-0472">Membrane</keyword>
<keyword evidence="1" id="KW-0812">Transmembrane</keyword>
<evidence type="ECO:0000259" key="2">
    <source>
        <dbReference type="Pfam" id="PF14237"/>
    </source>
</evidence>
<protein>
    <recommendedName>
        <fullName evidence="2">GYF domain-containing protein</fullName>
    </recommendedName>
</protein>
<name>A0A383E5R7_9ZZZZ</name>
<feature type="domain" description="GYF" evidence="2">
    <location>
        <begin position="4"/>
        <end position="48"/>
    </location>
</feature>
<feature type="non-terminal residue" evidence="3">
    <location>
        <position position="140"/>
    </location>
</feature>
<organism evidence="3">
    <name type="scientific">marine metagenome</name>
    <dbReference type="NCBI Taxonomy" id="408172"/>
    <lineage>
        <taxon>unclassified sequences</taxon>
        <taxon>metagenomes</taxon>
        <taxon>ecological metagenomes</taxon>
    </lineage>
</organism>
<dbReference type="AlphaFoldDB" id="A0A383E5R7"/>
<dbReference type="Pfam" id="PF14237">
    <property type="entry name" value="GYF_2"/>
    <property type="match status" value="1"/>
</dbReference>
<gene>
    <name evidence="3" type="ORF">METZ01_LOCUS504272</name>
</gene>